<dbReference type="GO" id="GO:0071111">
    <property type="term" value="F:cyclic-guanylate-specific phosphodiesterase activity"/>
    <property type="evidence" value="ECO:0007669"/>
    <property type="project" value="InterPro"/>
</dbReference>
<dbReference type="PANTHER" id="PTHR33121:SF23">
    <property type="entry name" value="CYCLIC DI-GMP PHOSPHODIESTERASE PDEB"/>
    <property type="match status" value="1"/>
</dbReference>
<dbReference type="InterPro" id="IPR011006">
    <property type="entry name" value="CheY-like_superfamily"/>
</dbReference>
<evidence type="ECO:0000259" key="1">
    <source>
        <dbReference type="PROSITE" id="PS50110"/>
    </source>
</evidence>
<dbReference type="SMART" id="SM00267">
    <property type="entry name" value="GGDEF"/>
    <property type="match status" value="1"/>
</dbReference>
<dbReference type="SUPFAM" id="SSF52172">
    <property type="entry name" value="CheY-like"/>
    <property type="match status" value="1"/>
</dbReference>
<feature type="domain" description="Response regulatory" evidence="1">
    <location>
        <begin position="7"/>
        <end position="123"/>
    </location>
</feature>
<dbReference type="Gene3D" id="3.40.50.2300">
    <property type="match status" value="1"/>
</dbReference>
<dbReference type="GO" id="GO:0000160">
    <property type="term" value="P:phosphorelay signal transduction system"/>
    <property type="evidence" value="ECO:0007669"/>
    <property type="project" value="InterPro"/>
</dbReference>
<dbReference type="Pfam" id="PF00990">
    <property type="entry name" value="GGDEF"/>
    <property type="match status" value="1"/>
</dbReference>
<dbReference type="SMART" id="SM00448">
    <property type="entry name" value="REC"/>
    <property type="match status" value="1"/>
</dbReference>
<dbReference type="Gene3D" id="3.30.70.270">
    <property type="match status" value="1"/>
</dbReference>
<dbReference type="PROSITE" id="PS50110">
    <property type="entry name" value="RESPONSE_REGULATORY"/>
    <property type="match status" value="1"/>
</dbReference>
<dbReference type="PROSITE" id="PS50883">
    <property type="entry name" value="EAL"/>
    <property type="match status" value="1"/>
</dbReference>
<dbReference type="InterPro" id="IPR035919">
    <property type="entry name" value="EAL_sf"/>
</dbReference>
<feature type="domain" description="GGDEF" evidence="3">
    <location>
        <begin position="172"/>
        <end position="305"/>
    </location>
</feature>
<dbReference type="PANTHER" id="PTHR33121">
    <property type="entry name" value="CYCLIC DI-GMP PHOSPHODIESTERASE PDEF"/>
    <property type="match status" value="1"/>
</dbReference>
<protein>
    <submittedName>
        <fullName evidence="4">Diguanylate cyclase/phosphodiesterase (GGDEF &amp; EAL domains) with PAS/PAC sensor(S)</fullName>
    </submittedName>
</protein>
<dbReference type="EMBL" id="UOFY01000030">
    <property type="protein sequence ID" value="VAX08868.1"/>
    <property type="molecule type" value="Genomic_DNA"/>
</dbReference>
<dbReference type="SMART" id="SM00052">
    <property type="entry name" value="EAL"/>
    <property type="match status" value="1"/>
</dbReference>
<gene>
    <name evidence="4" type="ORF">MNBD_GAMMA25-717</name>
</gene>
<organism evidence="4">
    <name type="scientific">hydrothermal vent metagenome</name>
    <dbReference type="NCBI Taxonomy" id="652676"/>
    <lineage>
        <taxon>unclassified sequences</taxon>
        <taxon>metagenomes</taxon>
        <taxon>ecological metagenomes</taxon>
    </lineage>
</organism>
<proteinExistence type="predicted"/>
<dbReference type="InterPro" id="IPR029787">
    <property type="entry name" value="Nucleotide_cyclase"/>
</dbReference>
<dbReference type="CDD" id="cd01948">
    <property type="entry name" value="EAL"/>
    <property type="match status" value="1"/>
</dbReference>
<dbReference type="CDD" id="cd01949">
    <property type="entry name" value="GGDEF"/>
    <property type="match status" value="1"/>
</dbReference>
<accession>A0A3B1BBT5</accession>
<dbReference type="CDD" id="cd00156">
    <property type="entry name" value="REC"/>
    <property type="match status" value="1"/>
</dbReference>
<dbReference type="InterPro" id="IPR000160">
    <property type="entry name" value="GGDEF_dom"/>
</dbReference>
<dbReference type="FunFam" id="3.30.70.270:FF:000001">
    <property type="entry name" value="Diguanylate cyclase domain protein"/>
    <property type="match status" value="1"/>
</dbReference>
<dbReference type="AlphaFoldDB" id="A0A3B1BBT5"/>
<feature type="domain" description="EAL" evidence="2">
    <location>
        <begin position="316"/>
        <end position="570"/>
    </location>
</feature>
<evidence type="ECO:0000259" key="3">
    <source>
        <dbReference type="PROSITE" id="PS50887"/>
    </source>
</evidence>
<dbReference type="InterPro" id="IPR001633">
    <property type="entry name" value="EAL_dom"/>
</dbReference>
<dbReference type="Pfam" id="PF00072">
    <property type="entry name" value="Response_reg"/>
    <property type="match status" value="1"/>
</dbReference>
<dbReference type="PROSITE" id="PS50887">
    <property type="entry name" value="GGDEF"/>
    <property type="match status" value="1"/>
</dbReference>
<dbReference type="NCBIfam" id="TIGR00254">
    <property type="entry name" value="GGDEF"/>
    <property type="match status" value="1"/>
</dbReference>
<evidence type="ECO:0000259" key="2">
    <source>
        <dbReference type="PROSITE" id="PS50883"/>
    </source>
</evidence>
<dbReference type="SUPFAM" id="SSF141868">
    <property type="entry name" value="EAL domain-like"/>
    <property type="match status" value="1"/>
</dbReference>
<dbReference type="InterPro" id="IPR050706">
    <property type="entry name" value="Cyclic-di-GMP_PDE-like"/>
</dbReference>
<dbReference type="InterPro" id="IPR043128">
    <property type="entry name" value="Rev_trsase/Diguanyl_cyclase"/>
</dbReference>
<name>A0A3B1BBT5_9ZZZZ</name>
<dbReference type="Pfam" id="PF00563">
    <property type="entry name" value="EAL"/>
    <property type="match status" value="1"/>
</dbReference>
<dbReference type="SUPFAM" id="SSF55073">
    <property type="entry name" value="Nucleotide cyclase"/>
    <property type="match status" value="1"/>
</dbReference>
<sequence>MKNKLLRVLIIEDSENDTLLLLRKLKKAGYQTQHQQVSTSHSLKKTLLKEEWDIVITDHNIPKFDSTAALAVIKKLNIDIPVIIVSDSIGEDVAVNAMRSGAHDYIMKSNMARFIPAIERELTEVALRKSQRITEAAIQHLAYHDSLTGLVNRSELERRLERATLQAKKGKITNALLYLDLDQFKVVNDTCGHSAGDELLKQLSAILHTRIRGRDTLARLGGDEFCVLLDNCSLKQAKVIADDLHQLVNNFRFAWDEQLFNIGVSIGVVAITKNGMTPDELLSAADLACYAAKDKGRNCIQVYKHEDINMRRRRRDMNWANRIDVALENNHFLLYQQLIVPLNNSSPSHYEYLLRLKDKKRIIPPGAFIPAAERYQRMSAIDRWVIDASFSHLGQLDSTTKNNAHFININLSGQSLNDESLFNYVQNLFSKYQVSPKTICFEITETATIANFKTAIDFINKIKELGSLIALDDFGCGLSSFSYLTNMDIDFLKIDGSFIRNIEKNPVDRAIVEAINKIGHIAGFKTIAEYVETQKVVAVLKDIGIDYAQGYAINKPHPLSHLKTTFSGRVSTR</sequence>
<reference evidence="4" key="1">
    <citation type="submission" date="2018-06" db="EMBL/GenBank/DDBJ databases">
        <authorList>
            <person name="Zhirakovskaya E."/>
        </authorList>
    </citation>
    <scope>NUCLEOTIDE SEQUENCE</scope>
</reference>
<evidence type="ECO:0000313" key="4">
    <source>
        <dbReference type="EMBL" id="VAX08868.1"/>
    </source>
</evidence>
<dbReference type="InterPro" id="IPR001789">
    <property type="entry name" value="Sig_transdc_resp-reg_receiver"/>
</dbReference>
<dbReference type="Gene3D" id="3.20.20.450">
    <property type="entry name" value="EAL domain"/>
    <property type="match status" value="1"/>
</dbReference>